<organism evidence="7 8">
    <name type="scientific">Paracoccus liaowanqingii</name>
    <dbReference type="NCBI Taxonomy" id="2560053"/>
    <lineage>
        <taxon>Bacteria</taxon>
        <taxon>Pseudomonadati</taxon>
        <taxon>Pseudomonadota</taxon>
        <taxon>Alphaproteobacteria</taxon>
        <taxon>Rhodobacterales</taxon>
        <taxon>Paracoccaceae</taxon>
        <taxon>Paracoccus</taxon>
    </lineage>
</organism>
<keyword evidence="2 5" id="KW-0812">Transmembrane</keyword>
<evidence type="ECO:0000256" key="5">
    <source>
        <dbReference type="SAM" id="Phobius"/>
    </source>
</evidence>
<dbReference type="Gene3D" id="3.10.450.230">
    <property type="entry name" value="VirB8 protein"/>
    <property type="match status" value="1"/>
</dbReference>
<comment type="subcellular location">
    <subcellularLocation>
        <location evidence="1">Membrane</location>
        <topology evidence="1">Single-pass membrane protein</topology>
    </subcellularLocation>
</comment>
<evidence type="ECO:0000259" key="6">
    <source>
        <dbReference type="Pfam" id="PF04335"/>
    </source>
</evidence>
<keyword evidence="7" id="KW-0614">Plasmid</keyword>
<dbReference type="InterPro" id="IPR007430">
    <property type="entry name" value="VirB8"/>
</dbReference>
<accession>A0A4Y5SRQ9</accession>
<dbReference type="Pfam" id="PF04335">
    <property type="entry name" value="VirB8"/>
    <property type="match status" value="1"/>
</dbReference>
<keyword evidence="4 5" id="KW-0472">Membrane</keyword>
<gene>
    <name evidence="7" type="ORF">E4191_17995</name>
</gene>
<evidence type="ECO:0000256" key="2">
    <source>
        <dbReference type="ARBA" id="ARBA00022692"/>
    </source>
</evidence>
<protein>
    <submittedName>
        <fullName evidence="7">Type IV secretion system protein</fullName>
    </submittedName>
</protein>
<sequence>MFNLARKRAHAATAAPRRVSETEEELIYGERRRGAFWQKFGMAGWGFGAVGCIMAAVIAASFESPAPVLVPFDPSSGMALPMVNLETISVSNRDAVVQSLVHAYVRDRETYSMLDNDLRVRSVLTRSSGVALHSMRSLWASENPDYPQRKYGPRARMDVEVLSVTLITNDRAQVRLRKRLQDDAGETQGLFTVTLAFRYDTSEARSLEEVWTNPFGFSVYEYAITSDRLEVQ</sequence>
<dbReference type="InterPro" id="IPR032710">
    <property type="entry name" value="NTF2-like_dom_sf"/>
</dbReference>
<dbReference type="SUPFAM" id="SSF54427">
    <property type="entry name" value="NTF2-like"/>
    <property type="match status" value="1"/>
</dbReference>
<evidence type="ECO:0000313" key="8">
    <source>
        <dbReference type="Proteomes" id="UP000296374"/>
    </source>
</evidence>
<feature type="domain" description="Bacterial virulence protein VirB8" evidence="6">
    <location>
        <begin position="22"/>
        <end position="226"/>
    </location>
</feature>
<evidence type="ECO:0000256" key="1">
    <source>
        <dbReference type="ARBA" id="ARBA00004167"/>
    </source>
</evidence>
<proteinExistence type="predicted"/>
<dbReference type="EMBL" id="CP040761">
    <property type="protein sequence ID" value="QDA36029.1"/>
    <property type="molecule type" value="Genomic_DNA"/>
</dbReference>
<name>A0A4Y5SRQ9_9RHOB</name>
<evidence type="ECO:0000256" key="4">
    <source>
        <dbReference type="ARBA" id="ARBA00023136"/>
    </source>
</evidence>
<dbReference type="CDD" id="cd16424">
    <property type="entry name" value="VirB8"/>
    <property type="match status" value="1"/>
</dbReference>
<reference evidence="8" key="1">
    <citation type="submission" date="2019-05" db="EMBL/GenBank/DDBJ databases">
        <title>Tamlana fucoidanivorans sp. nov., isolated from the surface of algae collected from Fujian province in China.</title>
        <authorList>
            <person name="Li J."/>
        </authorList>
    </citation>
    <scope>NUCLEOTIDE SEQUENCE [LARGE SCALE GENOMIC DNA]</scope>
    <source>
        <strain evidence="8">2251</strain>
        <plasmid evidence="8">unnamed5</plasmid>
    </source>
</reference>
<keyword evidence="3 5" id="KW-1133">Transmembrane helix</keyword>
<dbReference type="KEGG" id="plia:E4191_17995"/>
<dbReference type="RefSeq" id="WP_139615824.1">
    <property type="nucleotide sequence ID" value="NZ_CP040761.1"/>
</dbReference>
<dbReference type="AlphaFoldDB" id="A0A4Y5SRQ9"/>
<geneLocation type="plasmid" evidence="7 8">
    <name>unnamed5</name>
</geneLocation>
<feature type="transmembrane region" description="Helical" evidence="5">
    <location>
        <begin position="40"/>
        <end position="62"/>
    </location>
</feature>
<dbReference type="Proteomes" id="UP000296374">
    <property type="component" value="Plasmid unnamed5"/>
</dbReference>
<dbReference type="GO" id="GO:0016020">
    <property type="term" value="C:membrane"/>
    <property type="evidence" value="ECO:0007669"/>
    <property type="project" value="UniProtKB-SubCell"/>
</dbReference>
<evidence type="ECO:0000313" key="7">
    <source>
        <dbReference type="EMBL" id="QDA36029.1"/>
    </source>
</evidence>
<evidence type="ECO:0000256" key="3">
    <source>
        <dbReference type="ARBA" id="ARBA00022989"/>
    </source>
</evidence>